<dbReference type="AlphaFoldDB" id="A0AAC9WFH6"/>
<protein>
    <submittedName>
        <fullName evidence="6">Regulatory protein PchR</fullName>
    </submittedName>
</protein>
<evidence type="ECO:0000313" key="6">
    <source>
        <dbReference type="EMBL" id="ARE86937.1"/>
    </source>
</evidence>
<dbReference type="Gene3D" id="1.10.10.60">
    <property type="entry name" value="Homeodomain-like"/>
    <property type="match status" value="2"/>
</dbReference>
<organism evidence="6 8">
    <name type="scientific">Clostridium formicaceticum</name>
    <dbReference type="NCBI Taxonomy" id="1497"/>
    <lineage>
        <taxon>Bacteria</taxon>
        <taxon>Bacillati</taxon>
        <taxon>Bacillota</taxon>
        <taxon>Clostridia</taxon>
        <taxon>Eubacteriales</taxon>
        <taxon>Clostridiaceae</taxon>
        <taxon>Clostridium</taxon>
    </lineage>
</organism>
<evidence type="ECO:0000313" key="8">
    <source>
        <dbReference type="Proteomes" id="UP000192478"/>
    </source>
</evidence>
<sequence>MEDKVMVNNTEDFYRIFFDVFTLYKENISNDWNVWCSWKEYRYEVTNECGSGYIHKITLRNGIEIRMGDMYLKRGIRIYHKTKDPVFEVIYCMVGSINHFEEGVGTFSLNEGCFGIFMKNKAKDWIEYPKDTVIKYISVTVNFPFMIQPISYAYKALMYFKLFKHSYASFIESFSCAHKQKSNNYYTGMSNEKIENLIMKPQQIPPALKSSFEQIRSCKYLCITKLIYMECKAMEIISIALEKEVRKAMEIISITLKKEVLEHNNINKKVIIKSSDKHRIHLAEKIIINNIAEPISIKELSKKTGLNTYKLKVGFKELYGTTIFRYLKDVRLEKARDLLLNNDEMNVTEIANEVGYSNLSHFARAFRNKYGANPRDFRVRS</sequence>
<dbReference type="PROSITE" id="PS00041">
    <property type="entry name" value="HTH_ARAC_FAMILY_1"/>
    <property type="match status" value="1"/>
</dbReference>
<dbReference type="GO" id="GO:0043565">
    <property type="term" value="F:sequence-specific DNA binding"/>
    <property type="evidence" value="ECO:0007669"/>
    <property type="project" value="InterPro"/>
</dbReference>
<dbReference type="Proteomes" id="UP000177894">
    <property type="component" value="Chromosome"/>
</dbReference>
<dbReference type="Pfam" id="PF12833">
    <property type="entry name" value="HTH_18"/>
    <property type="match status" value="1"/>
</dbReference>
<dbReference type="GO" id="GO:0003700">
    <property type="term" value="F:DNA-binding transcription factor activity"/>
    <property type="evidence" value="ECO:0007669"/>
    <property type="project" value="InterPro"/>
</dbReference>
<name>A0AAC9WFH6_9CLOT</name>
<keyword evidence="7" id="KW-1185">Reference proteome</keyword>
<reference evidence="6 8" key="2">
    <citation type="submission" date="2017-03" db="EMBL/GenBank/DDBJ databases">
        <title>Complete sequence of Clostridium formicaceticum DSM 92.</title>
        <authorList>
            <person name="Poehlein A."/>
            <person name="Karl M."/>
            <person name="Bengelsdorf F.R."/>
            <person name="Duerre P."/>
            <person name="Daniel R."/>
        </authorList>
    </citation>
    <scope>NUCLEOTIDE SEQUENCE [LARGE SCALE GENOMIC DNA]</scope>
    <source>
        <strain evidence="6 8">DSM 92</strain>
    </source>
</reference>
<reference evidence="5 7" key="1">
    <citation type="submission" date="2016-10" db="EMBL/GenBank/DDBJ databases">
        <title>Complete Genome Sequence of Acetogen Clostridium formicoaceticum ATCC 27076.</title>
        <authorList>
            <person name="Bao T."/>
            <person name="Cheng C."/>
            <person name="Zhao J."/>
            <person name="Yang S.-T."/>
            <person name="Wang J."/>
            <person name="Wang M."/>
        </authorList>
    </citation>
    <scope>NUCLEOTIDE SEQUENCE [LARGE SCALE GENOMIC DNA]</scope>
    <source>
        <strain evidence="5 7">ATCC 27076</strain>
    </source>
</reference>
<keyword evidence="1" id="KW-0805">Transcription regulation</keyword>
<dbReference type="EMBL" id="CP017603">
    <property type="protein sequence ID" value="AOY76525.1"/>
    <property type="molecule type" value="Genomic_DNA"/>
</dbReference>
<proteinExistence type="predicted"/>
<evidence type="ECO:0000256" key="3">
    <source>
        <dbReference type="ARBA" id="ARBA00023163"/>
    </source>
</evidence>
<dbReference type="InterPro" id="IPR053142">
    <property type="entry name" value="PchR_regulatory_protein"/>
</dbReference>
<dbReference type="KEGG" id="cfm:BJL90_12040"/>
<dbReference type="EMBL" id="CP020559">
    <property type="protein sequence ID" value="ARE86937.1"/>
    <property type="molecule type" value="Genomic_DNA"/>
</dbReference>
<dbReference type="PROSITE" id="PS01124">
    <property type="entry name" value="HTH_ARAC_FAMILY_2"/>
    <property type="match status" value="1"/>
</dbReference>
<dbReference type="SUPFAM" id="SSF46689">
    <property type="entry name" value="Homeodomain-like"/>
    <property type="match status" value="2"/>
</dbReference>
<evidence type="ECO:0000256" key="1">
    <source>
        <dbReference type="ARBA" id="ARBA00023015"/>
    </source>
</evidence>
<evidence type="ECO:0000313" key="7">
    <source>
        <dbReference type="Proteomes" id="UP000177894"/>
    </source>
</evidence>
<dbReference type="SMART" id="SM00342">
    <property type="entry name" value="HTH_ARAC"/>
    <property type="match status" value="1"/>
</dbReference>
<dbReference type="PRINTS" id="PR00032">
    <property type="entry name" value="HTHARAC"/>
</dbReference>
<evidence type="ECO:0000259" key="4">
    <source>
        <dbReference type="PROSITE" id="PS01124"/>
    </source>
</evidence>
<dbReference type="InterPro" id="IPR009057">
    <property type="entry name" value="Homeodomain-like_sf"/>
</dbReference>
<keyword evidence="2" id="KW-0238">DNA-binding</keyword>
<accession>A0AAC9WFH6</accession>
<feature type="domain" description="HTH araC/xylS-type" evidence="4">
    <location>
        <begin position="281"/>
        <end position="380"/>
    </location>
</feature>
<dbReference type="InterPro" id="IPR018062">
    <property type="entry name" value="HTH_AraC-typ_CS"/>
</dbReference>
<dbReference type="PANTHER" id="PTHR47893:SF1">
    <property type="entry name" value="REGULATORY PROTEIN PCHR"/>
    <property type="match status" value="1"/>
</dbReference>
<dbReference type="InterPro" id="IPR020449">
    <property type="entry name" value="Tscrpt_reg_AraC-type_HTH"/>
</dbReference>
<dbReference type="RefSeq" id="WP_070968228.1">
    <property type="nucleotide sequence ID" value="NZ_CP017603.1"/>
</dbReference>
<evidence type="ECO:0000256" key="2">
    <source>
        <dbReference type="ARBA" id="ARBA00023125"/>
    </source>
</evidence>
<evidence type="ECO:0000313" key="5">
    <source>
        <dbReference type="EMBL" id="AOY76525.1"/>
    </source>
</evidence>
<dbReference type="PANTHER" id="PTHR47893">
    <property type="entry name" value="REGULATORY PROTEIN PCHR"/>
    <property type="match status" value="1"/>
</dbReference>
<dbReference type="Proteomes" id="UP000192478">
    <property type="component" value="Chromosome"/>
</dbReference>
<dbReference type="InterPro" id="IPR018060">
    <property type="entry name" value="HTH_AraC"/>
</dbReference>
<gene>
    <name evidence="6" type="primary">pchR_1</name>
    <name evidence="5" type="ORF">BJL90_12040</name>
    <name evidence="6" type="ORF">CLFO_13210</name>
</gene>
<keyword evidence="3" id="KW-0804">Transcription</keyword>